<name>R4KJC0_9FIRM</name>
<protein>
    <submittedName>
        <fullName evidence="1">Uncharacterized protein</fullName>
    </submittedName>
</protein>
<evidence type="ECO:0000313" key="2">
    <source>
        <dbReference type="Proteomes" id="UP000013520"/>
    </source>
</evidence>
<dbReference type="AlphaFoldDB" id="R4KJC0"/>
<evidence type="ECO:0000313" key="1">
    <source>
        <dbReference type="EMBL" id="AGL03308.1"/>
    </source>
</evidence>
<sequence length="42" mass="4271">MTGLEATGRAARNPVVSSGSFAVRGTILPAVEAPGKDIPRGY</sequence>
<gene>
    <name evidence="1" type="ORF">Desgi_4034</name>
</gene>
<dbReference type="KEGG" id="dgi:Desgi_4034"/>
<accession>R4KJC0</accession>
<dbReference type="RefSeq" id="WP_006523785.1">
    <property type="nucleotide sequence ID" value="NC_021184.1"/>
</dbReference>
<dbReference type="EMBL" id="CP003273">
    <property type="protein sequence ID" value="AGL03308.1"/>
    <property type="molecule type" value="Genomic_DNA"/>
</dbReference>
<keyword evidence="2" id="KW-1185">Reference proteome</keyword>
<dbReference type="Proteomes" id="UP000013520">
    <property type="component" value="Chromosome"/>
</dbReference>
<proteinExistence type="predicted"/>
<dbReference type="HOGENOM" id="CLU_3250443_0_0_9"/>
<reference evidence="1 2" key="1">
    <citation type="submission" date="2012-01" db="EMBL/GenBank/DDBJ databases">
        <title>Complete sequence of Desulfotomaculum gibsoniae DSM 7213.</title>
        <authorList>
            <consortium name="US DOE Joint Genome Institute"/>
            <person name="Lucas S."/>
            <person name="Han J."/>
            <person name="Lapidus A."/>
            <person name="Cheng J.-F."/>
            <person name="Goodwin L."/>
            <person name="Pitluck S."/>
            <person name="Peters L."/>
            <person name="Ovchinnikova G."/>
            <person name="Teshima H."/>
            <person name="Detter J.C."/>
            <person name="Han C."/>
            <person name="Tapia R."/>
            <person name="Land M."/>
            <person name="Hauser L."/>
            <person name="Kyrpides N."/>
            <person name="Ivanova N."/>
            <person name="Pagani I."/>
            <person name="Parshina S."/>
            <person name="Plugge C."/>
            <person name="Muyzer G."/>
            <person name="Kuever J."/>
            <person name="Ivanova A."/>
            <person name="Nazina T."/>
            <person name="Klenk H.-P."/>
            <person name="Brambilla E."/>
            <person name="Spring S."/>
            <person name="Stams A.F."/>
            <person name="Woyke T."/>
        </authorList>
    </citation>
    <scope>NUCLEOTIDE SEQUENCE [LARGE SCALE GENOMIC DNA]</scope>
    <source>
        <strain evidence="1 2">DSM 7213</strain>
    </source>
</reference>
<organism evidence="1 2">
    <name type="scientific">Desulfoscipio gibsoniae DSM 7213</name>
    <dbReference type="NCBI Taxonomy" id="767817"/>
    <lineage>
        <taxon>Bacteria</taxon>
        <taxon>Bacillati</taxon>
        <taxon>Bacillota</taxon>
        <taxon>Clostridia</taxon>
        <taxon>Eubacteriales</taxon>
        <taxon>Desulfallaceae</taxon>
        <taxon>Desulfoscipio</taxon>
    </lineage>
</organism>